<evidence type="ECO:0000256" key="9">
    <source>
        <dbReference type="ARBA" id="ARBA00022989"/>
    </source>
</evidence>
<reference evidence="15" key="1">
    <citation type="submission" date="2021-03" db="EMBL/GenBank/DDBJ databases">
        <title>Antimicrobial resistance genes in bacteria isolated from Japanese honey, and their potential for conferring macrolide and lincosamide resistance in the American foulbrood pathogen Paenibacillus larvae.</title>
        <authorList>
            <person name="Okamoto M."/>
            <person name="Kumagai M."/>
            <person name="Kanamori H."/>
            <person name="Takamatsu D."/>
        </authorList>
    </citation>
    <scope>NUCLEOTIDE SEQUENCE</scope>
    <source>
        <strain evidence="15">J27TS8</strain>
    </source>
</reference>
<evidence type="ECO:0000256" key="7">
    <source>
        <dbReference type="ARBA" id="ARBA00022824"/>
    </source>
</evidence>
<dbReference type="RefSeq" id="WP_212933584.1">
    <property type="nucleotide sequence ID" value="NZ_BORC01000003.1"/>
</dbReference>
<evidence type="ECO:0000256" key="8">
    <source>
        <dbReference type="ARBA" id="ARBA00022968"/>
    </source>
</evidence>
<dbReference type="GO" id="GO:0015012">
    <property type="term" value="P:heparan sulfate proteoglycan biosynthetic process"/>
    <property type="evidence" value="ECO:0007669"/>
    <property type="project" value="TreeGrafter"/>
</dbReference>
<dbReference type="Proteomes" id="UP000682111">
    <property type="component" value="Unassembled WGS sequence"/>
</dbReference>
<organism evidence="15 16">
    <name type="scientific">Robertmurraya siralis</name>
    <dbReference type="NCBI Taxonomy" id="77777"/>
    <lineage>
        <taxon>Bacteria</taxon>
        <taxon>Bacillati</taxon>
        <taxon>Bacillota</taxon>
        <taxon>Bacilli</taxon>
        <taxon>Bacillales</taxon>
        <taxon>Bacillaceae</taxon>
        <taxon>Robertmurraya</taxon>
    </lineage>
</organism>
<evidence type="ECO:0000256" key="2">
    <source>
        <dbReference type="ARBA" id="ARBA00004648"/>
    </source>
</evidence>
<keyword evidence="10" id="KW-0333">Golgi apparatus</keyword>
<accession>A0A919WHV9</accession>
<dbReference type="GO" id="GO:0030158">
    <property type="term" value="F:protein xylosyltransferase activity"/>
    <property type="evidence" value="ECO:0007669"/>
    <property type="project" value="InterPro"/>
</dbReference>
<name>A0A919WHV9_9BACI</name>
<evidence type="ECO:0000256" key="4">
    <source>
        <dbReference type="ARBA" id="ARBA00022679"/>
    </source>
</evidence>
<proteinExistence type="predicted"/>
<keyword evidence="16" id="KW-1185">Reference proteome</keyword>
<keyword evidence="4 15" id="KW-0808">Transferase</keyword>
<comment type="subcellular location">
    <subcellularLocation>
        <location evidence="2">Endoplasmic reticulum membrane</location>
        <topology evidence="2">Single-pass type II membrane protein</topology>
    </subcellularLocation>
    <subcellularLocation>
        <location evidence="1">Golgi apparatus membrane</location>
        <topology evidence="1">Single-pass type II membrane protein</topology>
    </subcellularLocation>
</comment>
<dbReference type="GO" id="GO:0016020">
    <property type="term" value="C:membrane"/>
    <property type="evidence" value="ECO:0007669"/>
    <property type="project" value="InterPro"/>
</dbReference>
<keyword evidence="9" id="KW-1133">Transmembrane helix</keyword>
<dbReference type="GO" id="GO:0050650">
    <property type="term" value="P:chondroitin sulfate proteoglycan biosynthetic process"/>
    <property type="evidence" value="ECO:0007669"/>
    <property type="project" value="TreeGrafter"/>
</dbReference>
<dbReference type="AlphaFoldDB" id="A0A919WHV9"/>
<dbReference type="GO" id="GO:0046872">
    <property type="term" value="F:metal ion binding"/>
    <property type="evidence" value="ECO:0007669"/>
    <property type="project" value="UniProtKB-KW"/>
</dbReference>
<evidence type="ECO:0000313" key="16">
    <source>
        <dbReference type="Proteomes" id="UP000682111"/>
    </source>
</evidence>
<keyword evidence="8" id="KW-0735">Signal-anchor</keyword>
<comment type="caution">
    <text evidence="15">The sequence shown here is derived from an EMBL/GenBank/DDBJ whole genome shotgun (WGS) entry which is preliminary data.</text>
</comment>
<evidence type="ECO:0000256" key="1">
    <source>
        <dbReference type="ARBA" id="ARBA00004323"/>
    </source>
</evidence>
<keyword evidence="6" id="KW-0479">Metal-binding</keyword>
<protein>
    <recommendedName>
        <fullName evidence="14">Peptide O-xylosyltransferase</fullName>
    </recommendedName>
</protein>
<sequence length="308" mass="36719">MKGTAKTAFMLLVHNHPEQLNKFLMQLVEEEAADVFIHIDAKSDPSMRERIIRHPHITILEERVAVSWGDISQVDATLLLLEAVCNSDVHYDFVCLRSGQDLLVRNGFKQFLSEHRNSLFLAYRTLQEKDFGMVKIQWPKIVRNRYANYHPLRLLRRLLLLLYKRGVHILPNRRYFPEHFTLYKGSQWFTIPFEAAVFIIDFLNKNRWYYPFFEHSLVPDESFFHTLLLNSTYKEKVINTNLYFLKWGESLKERNSPQCLHIGDRALIENSNMFFARKFNEQFDKEVVEYFKARVKLDRANELVAHKY</sequence>
<evidence type="ECO:0000256" key="6">
    <source>
        <dbReference type="ARBA" id="ARBA00022723"/>
    </source>
</evidence>
<gene>
    <name evidence="15" type="ORF">J27TS8_19890</name>
</gene>
<evidence type="ECO:0000256" key="5">
    <source>
        <dbReference type="ARBA" id="ARBA00022692"/>
    </source>
</evidence>
<keyword evidence="13" id="KW-0325">Glycoprotein</keyword>
<evidence type="ECO:0000256" key="13">
    <source>
        <dbReference type="ARBA" id="ARBA00023180"/>
    </source>
</evidence>
<keyword evidence="12" id="KW-1015">Disulfide bond</keyword>
<keyword evidence="11" id="KW-0472">Membrane</keyword>
<evidence type="ECO:0000256" key="11">
    <source>
        <dbReference type="ARBA" id="ARBA00023136"/>
    </source>
</evidence>
<dbReference type="Pfam" id="PF02485">
    <property type="entry name" value="Branch"/>
    <property type="match status" value="1"/>
</dbReference>
<keyword evidence="5" id="KW-0812">Transmembrane</keyword>
<dbReference type="InterPro" id="IPR003406">
    <property type="entry name" value="Glyco_trans_14"/>
</dbReference>
<dbReference type="EMBL" id="BORC01000003">
    <property type="protein sequence ID" value="GIN61996.1"/>
    <property type="molecule type" value="Genomic_DNA"/>
</dbReference>
<evidence type="ECO:0000256" key="12">
    <source>
        <dbReference type="ARBA" id="ARBA00023157"/>
    </source>
</evidence>
<dbReference type="PANTHER" id="PTHR46025:SF3">
    <property type="entry name" value="XYLOSYLTRANSFERASE OXT"/>
    <property type="match status" value="1"/>
</dbReference>
<evidence type="ECO:0000256" key="14">
    <source>
        <dbReference type="ARBA" id="ARBA00042865"/>
    </source>
</evidence>
<keyword evidence="7" id="KW-0256">Endoplasmic reticulum</keyword>
<dbReference type="InterPro" id="IPR043538">
    <property type="entry name" value="XYLT"/>
</dbReference>
<evidence type="ECO:0000256" key="10">
    <source>
        <dbReference type="ARBA" id="ARBA00023034"/>
    </source>
</evidence>
<keyword evidence="3" id="KW-0328">Glycosyltransferase</keyword>
<evidence type="ECO:0000313" key="15">
    <source>
        <dbReference type="EMBL" id="GIN61996.1"/>
    </source>
</evidence>
<evidence type="ECO:0000256" key="3">
    <source>
        <dbReference type="ARBA" id="ARBA00022676"/>
    </source>
</evidence>
<dbReference type="PANTHER" id="PTHR46025">
    <property type="entry name" value="XYLOSYLTRANSFERASE OXT"/>
    <property type="match status" value="1"/>
</dbReference>